<dbReference type="InterPro" id="IPR034164">
    <property type="entry name" value="Pepsin-like_dom"/>
</dbReference>
<feature type="active site" evidence="2">
    <location>
        <position position="260"/>
    </location>
</feature>
<evidence type="ECO:0000256" key="4">
    <source>
        <dbReference type="SAM" id="MobiDB-lite"/>
    </source>
</evidence>
<dbReference type="Proteomes" id="UP000292957">
    <property type="component" value="Unassembled WGS sequence"/>
</dbReference>
<dbReference type="GO" id="GO:0006508">
    <property type="term" value="P:proteolysis"/>
    <property type="evidence" value="ECO:0007669"/>
    <property type="project" value="UniProtKB-KW"/>
</dbReference>
<sequence length="502" mass="51980">MSSFYTVAVTVGDSTTAVNLDTGSSDLWVMSSACKTTQCQRSTAQPYDQKTFKSLGNTVQLQYGDSTSGTHASGPVGTDTVTLAALTMQNQPLAAIDDTDNSAVSNGGAGILGLGFPAQSFVQASAINAVFHNPSGTDTFISQVATYGPIVSRLIEADMIDDPLFSITLQRDTIDVSGQGQITIGQLPDGFDESNITWVPVRLYAASEGGLTPPTFAPNEVYPLRWEVPIDAVFLDGQKLASSTQAGAGLNTSEVSALIDTGNSLIRGPQDVVNNIMSTVSPAFAANSNAQPTLPCDQPHTLAFQIGGKLFPVDPRDFTSQNKKGDATNCIANNVVGTDAPSTGALFSWSLGDPFLKSNMVIFYYGNLTHPSVDPPRVGFVSLVPDNADQLFTQAVNDAQKDGSFESKADVAPTASTLITEGASSTSSASQTSIANGAASTPASNPSSPPITTITSTASTATSTRSSDSKNSAAASLRVPSGGAWPSVVFVTLSLLSSLCIL</sequence>
<feature type="active site" evidence="2">
    <location>
        <position position="21"/>
    </location>
</feature>
<dbReference type="PANTHER" id="PTHR47966:SF51">
    <property type="entry name" value="BETA-SITE APP-CLEAVING ENZYME, ISOFORM A-RELATED"/>
    <property type="match status" value="1"/>
</dbReference>
<evidence type="ECO:0000256" key="1">
    <source>
        <dbReference type="ARBA" id="ARBA00007447"/>
    </source>
</evidence>
<dbReference type="InterPro" id="IPR021109">
    <property type="entry name" value="Peptidase_aspartic_dom_sf"/>
</dbReference>
<dbReference type="EMBL" id="ML143409">
    <property type="protein sequence ID" value="TBU29956.1"/>
    <property type="molecule type" value="Genomic_DNA"/>
</dbReference>
<dbReference type="InterPro" id="IPR001461">
    <property type="entry name" value="Aspartic_peptidase_A1"/>
</dbReference>
<dbReference type="CDD" id="cd05471">
    <property type="entry name" value="pepsin_like"/>
    <property type="match status" value="1"/>
</dbReference>
<evidence type="ECO:0000259" key="5">
    <source>
        <dbReference type="PROSITE" id="PS51767"/>
    </source>
</evidence>
<protein>
    <submittedName>
        <fullName evidence="6">Acid protease</fullName>
    </submittedName>
</protein>
<evidence type="ECO:0000313" key="6">
    <source>
        <dbReference type="EMBL" id="TBU29956.1"/>
    </source>
</evidence>
<keyword evidence="3" id="KW-1015">Disulfide bond</keyword>
<organism evidence="6">
    <name type="scientific">Dichomitus squalens</name>
    <dbReference type="NCBI Taxonomy" id="114155"/>
    <lineage>
        <taxon>Eukaryota</taxon>
        <taxon>Fungi</taxon>
        <taxon>Dikarya</taxon>
        <taxon>Basidiomycota</taxon>
        <taxon>Agaricomycotina</taxon>
        <taxon>Agaricomycetes</taxon>
        <taxon>Polyporales</taxon>
        <taxon>Polyporaceae</taxon>
        <taxon>Dichomitus</taxon>
    </lineage>
</organism>
<proteinExistence type="inferred from homology"/>
<feature type="disulfide bond" evidence="3">
    <location>
        <begin position="34"/>
        <end position="39"/>
    </location>
</feature>
<dbReference type="SUPFAM" id="SSF50630">
    <property type="entry name" value="Acid proteases"/>
    <property type="match status" value="1"/>
</dbReference>
<keyword evidence="6" id="KW-0645">Protease</keyword>
<dbReference type="Pfam" id="PF00026">
    <property type="entry name" value="Asp"/>
    <property type="match status" value="1"/>
</dbReference>
<keyword evidence="6" id="KW-0378">Hydrolase</keyword>
<accession>A0A4Q9MUL6</accession>
<dbReference type="GO" id="GO:0004190">
    <property type="term" value="F:aspartic-type endopeptidase activity"/>
    <property type="evidence" value="ECO:0007669"/>
    <property type="project" value="InterPro"/>
</dbReference>
<feature type="region of interest" description="Disordered" evidence="4">
    <location>
        <begin position="421"/>
        <end position="479"/>
    </location>
</feature>
<evidence type="ECO:0000256" key="2">
    <source>
        <dbReference type="PIRSR" id="PIRSR601461-1"/>
    </source>
</evidence>
<reference evidence="6" key="1">
    <citation type="submission" date="2019-01" db="EMBL/GenBank/DDBJ databases">
        <title>Draft genome sequences of three monokaryotic isolates of the white-rot basidiomycete fungus Dichomitus squalens.</title>
        <authorList>
            <consortium name="DOE Joint Genome Institute"/>
            <person name="Lopez S.C."/>
            <person name="Andreopoulos B."/>
            <person name="Pangilinan J."/>
            <person name="Lipzen A."/>
            <person name="Riley R."/>
            <person name="Ahrendt S."/>
            <person name="Ng V."/>
            <person name="Barry K."/>
            <person name="Daum C."/>
            <person name="Grigoriev I.V."/>
            <person name="Hilden K.S."/>
            <person name="Makela M.R."/>
            <person name="de Vries R.P."/>
        </authorList>
    </citation>
    <scope>NUCLEOTIDE SEQUENCE [LARGE SCALE GENOMIC DNA]</scope>
    <source>
        <strain evidence="6">OM18370.1</strain>
    </source>
</reference>
<feature type="compositionally biased region" description="Low complexity" evidence="4">
    <location>
        <begin position="423"/>
        <end position="466"/>
    </location>
</feature>
<dbReference type="AlphaFoldDB" id="A0A4Q9MUL6"/>
<comment type="similarity">
    <text evidence="1">Belongs to the peptidase A1 family.</text>
</comment>
<dbReference type="PANTHER" id="PTHR47966">
    <property type="entry name" value="BETA-SITE APP-CLEAVING ENZYME, ISOFORM A-RELATED"/>
    <property type="match status" value="1"/>
</dbReference>
<dbReference type="PROSITE" id="PS51767">
    <property type="entry name" value="PEPTIDASE_A1"/>
    <property type="match status" value="1"/>
</dbReference>
<feature type="domain" description="Peptidase A1" evidence="5">
    <location>
        <begin position="5"/>
        <end position="381"/>
    </location>
</feature>
<dbReference type="InterPro" id="IPR033121">
    <property type="entry name" value="PEPTIDASE_A1"/>
</dbReference>
<dbReference type="PRINTS" id="PR00792">
    <property type="entry name" value="PEPSIN"/>
</dbReference>
<evidence type="ECO:0000256" key="3">
    <source>
        <dbReference type="PIRSR" id="PIRSR601461-2"/>
    </source>
</evidence>
<dbReference type="Gene3D" id="2.40.70.10">
    <property type="entry name" value="Acid Proteases"/>
    <property type="match status" value="2"/>
</dbReference>
<name>A0A4Q9MUL6_9APHY</name>
<dbReference type="OrthoDB" id="3089at2759"/>
<gene>
    <name evidence="6" type="ORF">BD311DRAFT_832389</name>
</gene>